<accession>A0A6A6QW57</accession>
<organism evidence="2 3">
    <name type="scientific">Lophium mytilinum</name>
    <dbReference type="NCBI Taxonomy" id="390894"/>
    <lineage>
        <taxon>Eukaryota</taxon>
        <taxon>Fungi</taxon>
        <taxon>Dikarya</taxon>
        <taxon>Ascomycota</taxon>
        <taxon>Pezizomycotina</taxon>
        <taxon>Dothideomycetes</taxon>
        <taxon>Pleosporomycetidae</taxon>
        <taxon>Mytilinidiales</taxon>
        <taxon>Mytilinidiaceae</taxon>
        <taxon>Lophium</taxon>
    </lineage>
</organism>
<evidence type="ECO:0000256" key="1">
    <source>
        <dbReference type="SAM" id="MobiDB-lite"/>
    </source>
</evidence>
<gene>
    <name evidence="2" type="ORF">BU16DRAFT_539178</name>
</gene>
<feature type="region of interest" description="Disordered" evidence="1">
    <location>
        <begin position="257"/>
        <end position="332"/>
    </location>
</feature>
<reference evidence="2" key="1">
    <citation type="journal article" date="2020" name="Stud. Mycol.">
        <title>101 Dothideomycetes genomes: a test case for predicting lifestyles and emergence of pathogens.</title>
        <authorList>
            <person name="Haridas S."/>
            <person name="Albert R."/>
            <person name="Binder M."/>
            <person name="Bloem J."/>
            <person name="Labutti K."/>
            <person name="Salamov A."/>
            <person name="Andreopoulos B."/>
            <person name="Baker S."/>
            <person name="Barry K."/>
            <person name="Bills G."/>
            <person name="Bluhm B."/>
            <person name="Cannon C."/>
            <person name="Castanera R."/>
            <person name="Culley D."/>
            <person name="Daum C."/>
            <person name="Ezra D."/>
            <person name="Gonzalez J."/>
            <person name="Henrissat B."/>
            <person name="Kuo A."/>
            <person name="Liang C."/>
            <person name="Lipzen A."/>
            <person name="Lutzoni F."/>
            <person name="Magnuson J."/>
            <person name="Mondo S."/>
            <person name="Nolan M."/>
            <person name="Ohm R."/>
            <person name="Pangilinan J."/>
            <person name="Park H.-J."/>
            <person name="Ramirez L."/>
            <person name="Alfaro M."/>
            <person name="Sun H."/>
            <person name="Tritt A."/>
            <person name="Yoshinaga Y."/>
            <person name="Zwiers L.-H."/>
            <person name="Turgeon B."/>
            <person name="Goodwin S."/>
            <person name="Spatafora J."/>
            <person name="Crous P."/>
            <person name="Grigoriev I."/>
        </authorList>
    </citation>
    <scope>NUCLEOTIDE SEQUENCE</scope>
    <source>
        <strain evidence="2">CBS 269.34</strain>
    </source>
</reference>
<sequence length="332" mass="37958">MPSTSNLAHDPSIPQVGVCHFLRLPQELRDIIYEYAITEPNNRVICCQQGNRQVLAISSPSPIAANPSLSEANQLQFVSKQLRAETLDLTLKFNPTVAFLGIVEERGDSSAYGQCNHFLMNCNNFLMNCARAILAKLSCIELELSGNISYLPIGSIQSLASKLYHMNPQASMVVRLVHWNIMSDEFIWYFSEYGEYLIYACQFVRFENVPNLRFRPAGDLDRKRLRRKLLREMRDYFPSGEREKMLEEAKRWYKDGLPRTSKAGEGVGGQDDVEDDEDEHPEDDEDEFVFDEGDLQCLFDYEEESEYPSDTEVLEDGEGGEDEEELDGETDD</sequence>
<feature type="compositionally biased region" description="Acidic residues" evidence="1">
    <location>
        <begin position="271"/>
        <end position="332"/>
    </location>
</feature>
<dbReference type="EMBL" id="MU004189">
    <property type="protein sequence ID" value="KAF2495187.1"/>
    <property type="molecule type" value="Genomic_DNA"/>
</dbReference>
<protein>
    <recommendedName>
        <fullName evidence="4">F-box domain-containing protein</fullName>
    </recommendedName>
</protein>
<dbReference type="Proteomes" id="UP000799750">
    <property type="component" value="Unassembled WGS sequence"/>
</dbReference>
<dbReference type="AlphaFoldDB" id="A0A6A6QW57"/>
<keyword evidence="3" id="KW-1185">Reference proteome</keyword>
<dbReference type="OrthoDB" id="4790878at2759"/>
<evidence type="ECO:0000313" key="2">
    <source>
        <dbReference type="EMBL" id="KAF2495187.1"/>
    </source>
</evidence>
<proteinExistence type="predicted"/>
<evidence type="ECO:0000313" key="3">
    <source>
        <dbReference type="Proteomes" id="UP000799750"/>
    </source>
</evidence>
<name>A0A6A6QW57_9PEZI</name>
<evidence type="ECO:0008006" key="4">
    <source>
        <dbReference type="Google" id="ProtNLM"/>
    </source>
</evidence>